<proteinExistence type="predicted"/>
<gene>
    <name evidence="4" type="ORF">FKR81_33845</name>
</gene>
<dbReference type="RefSeq" id="WP_146358303.1">
    <property type="nucleotide sequence ID" value="NZ_VOBR01000028.1"/>
</dbReference>
<dbReference type="InterPro" id="IPR006976">
    <property type="entry name" value="VanZ-like"/>
</dbReference>
<keyword evidence="2" id="KW-0812">Transmembrane</keyword>
<feature type="compositionally biased region" description="Polar residues" evidence="1">
    <location>
        <begin position="332"/>
        <end position="341"/>
    </location>
</feature>
<feature type="transmembrane region" description="Helical" evidence="2">
    <location>
        <begin position="172"/>
        <end position="193"/>
    </location>
</feature>
<dbReference type="PANTHER" id="PTHR36834">
    <property type="entry name" value="MEMBRANE PROTEIN-RELATED"/>
    <property type="match status" value="1"/>
</dbReference>
<evidence type="ECO:0000256" key="2">
    <source>
        <dbReference type="SAM" id="Phobius"/>
    </source>
</evidence>
<comment type="caution">
    <text evidence="4">The sequence shown here is derived from an EMBL/GenBank/DDBJ whole genome shotgun (WGS) entry which is preliminary data.</text>
</comment>
<keyword evidence="2" id="KW-1133">Transmembrane helix</keyword>
<dbReference type="AlphaFoldDB" id="A0A563EJM6"/>
<name>A0A563EJM6_9PSEU</name>
<protein>
    <recommendedName>
        <fullName evidence="3">VanZ-like domain-containing protein</fullName>
    </recommendedName>
</protein>
<reference evidence="4 5" key="1">
    <citation type="submission" date="2019-07" db="EMBL/GenBank/DDBJ databases">
        <title>Lentzea xizangensis sp. nov., isolated from Qinghai-Tibetan Plateau Soils.</title>
        <authorList>
            <person name="Huang J."/>
        </authorList>
    </citation>
    <scope>NUCLEOTIDE SEQUENCE [LARGE SCALE GENOMIC DNA]</scope>
    <source>
        <strain evidence="4 5">FXJ1.1311</strain>
    </source>
</reference>
<feature type="region of interest" description="Disordered" evidence="1">
    <location>
        <begin position="329"/>
        <end position="354"/>
    </location>
</feature>
<keyword evidence="2" id="KW-0472">Membrane</keyword>
<feature type="transmembrane region" description="Helical" evidence="2">
    <location>
        <begin position="45"/>
        <end position="64"/>
    </location>
</feature>
<feature type="transmembrane region" description="Helical" evidence="2">
    <location>
        <begin position="301"/>
        <end position="321"/>
    </location>
</feature>
<dbReference type="EMBL" id="VOBR01000028">
    <property type="protein sequence ID" value="TWP47031.1"/>
    <property type="molecule type" value="Genomic_DNA"/>
</dbReference>
<dbReference type="InterPro" id="IPR053150">
    <property type="entry name" value="Teicoplanin_resist-assoc"/>
</dbReference>
<accession>A0A563EJM6</accession>
<feature type="transmembrane region" description="Helical" evidence="2">
    <location>
        <begin position="273"/>
        <end position="295"/>
    </location>
</feature>
<evidence type="ECO:0000259" key="3">
    <source>
        <dbReference type="Pfam" id="PF04892"/>
    </source>
</evidence>
<feature type="domain" description="VanZ-like" evidence="3">
    <location>
        <begin position="50"/>
        <end position="188"/>
    </location>
</feature>
<dbReference type="PANTHER" id="PTHR36834:SF1">
    <property type="entry name" value="INTEGRAL MEMBRANE PROTEIN"/>
    <property type="match status" value="1"/>
</dbReference>
<sequence>MVASYLESMRAGFAVFVGVGALVVAPLVVIHYLRFGRVEPRRAYVLYALLAYGIVALALIFLPFPDPATVCRGELMVQTTPFQWVTDMRHNMAFYGRSGIGAVLRSSAFLQQAFNVALFVPLGMVLRKAYGRGPISVLAIGLGISLAVEIVQQSGNFGYYPCPYRIADVDDLISNSLGAVLGWMLAPVAVVVPEVLSRDRVVALPDAASVPRRLCAAVVDFLPVLLLAQVAGPWWAIALAVVIRVVLPSVVDGHTIGNWLLRYRIRAPHPLMLLSRELLGATGALIWAVGLSPLFDVSWRVGLDVVVVAFVVVGSFVVPVFRRDQRGWPDQVTGTRPTRTVPSADPSGDLVRRA</sequence>
<dbReference type="Pfam" id="PF04892">
    <property type="entry name" value="VanZ"/>
    <property type="match status" value="1"/>
</dbReference>
<evidence type="ECO:0000256" key="1">
    <source>
        <dbReference type="SAM" id="MobiDB-lite"/>
    </source>
</evidence>
<keyword evidence="5" id="KW-1185">Reference proteome</keyword>
<dbReference type="Proteomes" id="UP000316639">
    <property type="component" value="Unassembled WGS sequence"/>
</dbReference>
<feature type="transmembrane region" description="Helical" evidence="2">
    <location>
        <begin position="133"/>
        <end position="152"/>
    </location>
</feature>
<organism evidence="4 5">
    <name type="scientific">Lentzea tibetensis</name>
    <dbReference type="NCBI Taxonomy" id="2591470"/>
    <lineage>
        <taxon>Bacteria</taxon>
        <taxon>Bacillati</taxon>
        <taxon>Actinomycetota</taxon>
        <taxon>Actinomycetes</taxon>
        <taxon>Pseudonocardiales</taxon>
        <taxon>Pseudonocardiaceae</taxon>
        <taxon>Lentzea</taxon>
    </lineage>
</organism>
<dbReference type="OrthoDB" id="4822551at2"/>
<evidence type="ECO:0000313" key="5">
    <source>
        <dbReference type="Proteomes" id="UP000316639"/>
    </source>
</evidence>
<feature type="transmembrane region" description="Helical" evidence="2">
    <location>
        <begin position="12"/>
        <end position="33"/>
    </location>
</feature>
<evidence type="ECO:0000313" key="4">
    <source>
        <dbReference type="EMBL" id="TWP47031.1"/>
    </source>
</evidence>